<dbReference type="Proteomes" id="UP000821866">
    <property type="component" value="Chromosome 7"/>
</dbReference>
<sequence>MPTGLCSTADPGYANDSDIAYCDHTAKVHGVQGCTDTEGIPQQGAFRREFASADVTKRLKDELEACTQHFVENLKEFIYVITEFYDRIGEEVADDIKVDRVLRQMHIQLQDLVAGSTFSCLKALADVADGLMK</sequence>
<reference evidence="1" key="1">
    <citation type="journal article" date="2020" name="Cell">
        <title>Large-Scale Comparative Analyses of Tick Genomes Elucidate Their Genetic Diversity and Vector Capacities.</title>
        <authorList>
            <consortium name="Tick Genome and Microbiome Consortium (TIGMIC)"/>
            <person name="Jia N."/>
            <person name="Wang J."/>
            <person name="Shi W."/>
            <person name="Du L."/>
            <person name="Sun Y."/>
            <person name="Zhan W."/>
            <person name="Jiang J.F."/>
            <person name="Wang Q."/>
            <person name="Zhang B."/>
            <person name="Ji P."/>
            <person name="Bell-Sakyi L."/>
            <person name="Cui X.M."/>
            <person name="Yuan T.T."/>
            <person name="Jiang B.G."/>
            <person name="Yang W.F."/>
            <person name="Lam T.T."/>
            <person name="Chang Q.C."/>
            <person name="Ding S.J."/>
            <person name="Wang X.J."/>
            <person name="Zhu J.G."/>
            <person name="Ruan X.D."/>
            <person name="Zhao L."/>
            <person name="Wei J.T."/>
            <person name="Ye R.Z."/>
            <person name="Que T.C."/>
            <person name="Du C.H."/>
            <person name="Zhou Y.H."/>
            <person name="Cheng J.X."/>
            <person name="Dai P.F."/>
            <person name="Guo W.B."/>
            <person name="Han X.H."/>
            <person name="Huang E.J."/>
            <person name="Li L.F."/>
            <person name="Wei W."/>
            <person name="Gao Y.C."/>
            <person name="Liu J.Z."/>
            <person name="Shao H.Z."/>
            <person name="Wang X."/>
            <person name="Wang C.C."/>
            <person name="Yang T.C."/>
            <person name="Huo Q.B."/>
            <person name="Li W."/>
            <person name="Chen H.Y."/>
            <person name="Chen S.E."/>
            <person name="Zhou L.G."/>
            <person name="Ni X.B."/>
            <person name="Tian J.H."/>
            <person name="Sheng Y."/>
            <person name="Liu T."/>
            <person name="Pan Y.S."/>
            <person name="Xia L.Y."/>
            <person name="Li J."/>
            <person name="Zhao F."/>
            <person name="Cao W.C."/>
        </authorList>
    </citation>
    <scope>NUCLEOTIDE SEQUENCE</scope>
    <source>
        <strain evidence="1">Rmic-2018</strain>
    </source>
</reference>
<organism evidence="1 2">
    <name type="scientific">Rhipicephalus microplus</name>
    <name type="common">Cattle tick</name>
    <name type="synonym">Boophilus microplus</name>
    <dbReference type="NCBI Taxonomy" id="6941"/>
    <lineage>
        <taxon>Eukaryota</taxon>
        <taxon>Metazoa</taxon>
        <taxon>Ecdysozoa</taxon>
        <taxon>Arthropoda</taxon>
        <taxon>Chelicerata</taxon>
        <taxon>Arachnida</taxon>
        <taxon>Acari</taxon>
        <taxon>Parasitiformes</taxon>
        <taxon>Ixodida</taxon>
        <taxon>Ixodoidea</taxon>
        <taxon>Ixodidae</taxon>
        <taxon>Rhipicephalinae</taxon>
        <taxon>Rhipicephalus</taxon>
        <taxon>Boophilus</taxon>
    </lineage>
</organism>
<protein>
    <submittedName>
        <fullName evidence="1">Uncharacterized protein</fullName>
    </submittedName>
</protein>
<comment type="caution">
    <text evidence="1">The sequence shown here is derived from an EMBL/GenBank/DDBJ whole genome shotgun (WGS) entry which is preliminary data.</text>
</comment>
<name>A0A9J6DGR2_RHIMP</name>
<proteinExistence type="predicted"/>
<accession>A0A9J6DGR2</accession>
<gene>
    <name evidence="1" type="ORF">HPB51_012370</name>
</gene>
<keyword evidence="2" id="KW-1185">Reference proteome</keyword>
<evidence type="ECO:0000313" key="2">
    <source>
        <dbReference type="Proteomes" id="UP000821866"/>
    </source>
</evidence>
<dbReference type="AlphaFoldDB" id="A0A9J6DGR2"/>
<dbReference type="EMBL" id="JABSTU010000009">
    <property type="protein sequence ID" value="KAH8021086.1"/>
    <property type="molecule type" value="Genomic_DNA"/>
</dbReference>
<evidence type="ECO:0000313" key="1">
    <source>
        <dbReference type="EMBL" id="KAH8021086.1"/>
    </source>
</evidence>
<reference evidence="1" key="2">
    <citation type="submission" date="2021-09" db="EMBL/GenBank/DDBJ databases">
        <authorList>
            <person name="Jia N."/>
            <person name="Wang J."/>
            <person name="Shi W."/>
            <person name="Du L."/>
            <person name="Sun Y."/>
            <person name="Zhan W."/>
            <person name="Jiang J."/>
            <person name="Wang Q."/>
            <person name="Zhang B."/>
            <person name="Ji P."/>
            <person name="Sakyi L.B."/>
            <person name="Cui X."/>
            <person name="Yuan T."/>
            <person name="Jiang B."/>
            <person name="Yang W."/>
            <person name="Lam T.T.-Y."/>
            <person name="Chang Q."/>
            <person name="Ding S."/>
            <person name="Wang X."/>
            <person name="Zhu J."/>
            <person name="Ruan X."/>
            <person name="Zhao L."/>
            <person name="Wei J."/>
            <person name="Que T."/>
            <person name="Du C."/>
            <person name="Cheng J."/>
            <person name="Dai P."/>
            <person name="Han X."/>
            <person name="Huang E."/>
            <person name="Gao Y."/>
            <person name="Liu J."/>
            <person name="Shao H."/>
            <person name="Ye R."/>
            <person name="Li L."/>
            <person name="Wei W."/>
            <person name="Wang X."/>
            <person name="Wang C."/>
            <person name="Huo Q."/>
            <person name="Li W."/>
            <person name="Guo W."/>
            <person name="Chen H."/>
            <person name="Chen S."/>
            <person name="Zhou L."/>
            <person name="Zhou L."/>
            <person name="Ni X."/>
            <person name="Tian J."/>
            <person name="Zhou Y."/>
            <person name="Sheng Y."/>
            <person name="Liu T."/>
            <person name="Pan Y."/>
            <person name="Xia L."/>
            <person name="Li J."/>
            <person name="Zhao F."/>
            <person name="Cao W."/>
        </authorList>
    </citation>
    <scope>NUCLEOTIDE SEQUENCE</scope>
    <source>
        <strain evidence="1">Rmic-2018</strain>
        <tissue evidence="1">Larvae</tissue>
    </source>
</reference>